<gene>
    <name evidence="1" type="ORF">Tcan_06011</name>
</gene>
<organism evidence="1 2">
    <name type="scientific">Toxocara canis</name>
    <name type="common">Canine roundworm</name>
    <dbReference type="NCBI Taxonomy" id="6265"/>
    <lineage>
        <taxon>Eukaryota</taxon>
        <taxon>Metazoa</taxon>
        <taxon>Ecdysozoa</taxon>
        <taxon>Nematoda</taxon>
        <taxon>Chromadorea</taxon>
        <taxon>Rhabditida</taxon>
        <taxon>Spirurina</taxon>
        <taxon>Ascaridomorpha</taxon>
        <taxon>Ascaridoidea</taxon>
        <taxon>Toxocaridae</taxon>
        <taxon>Toxocara</taxon>
    </lineage>
</organism>
<evidence type="ECO:0000313" key="1">
    <source>
        <dbReference type="EMBL" id="KHN83975.1"/>
    </source>
</evidence>
<protein>
    <submittedName>
        <fullName evidence="1">Uncharacterized protein</fullName>
    </submittedName>
</protein>
<comment type="caution">
    <text evidence="1">The sequence shown here is derived from an EMBL/GenBank/DDBJ whole genome shotgun (WGS) entry which is preliminary data.</text>
</comment>
<evidence type="ECO:0000313" key="2">
    <source>
        <dbReference type="Proteomes" id="UP000031036"/>
    </source>
</evidence>
<dbReference type="Proteomes" id="UP000031036">
    <property type="component" value="Unassembled WGS sequence"/>
</dbReference>
<dbReference type="EMBL" id="JPKZ01001093">
    <property type="protein sequence ID" value="KHN83975.1"/>
    <property type="molecule type" value="Genomic_DNA"/>
</dbReference>
<keyword evidence="2" id="KW-1185">Reference proteome</keyword>
<reference evidence="1 2" key="1">
    <citation type="submission" date="2014-11" db="EMBL/GenBank/DDBJ databases">
        <title>Genetic blueprint of the zoonotic pathogen Toxocara canis.</title>
        <authorList>
            <person name="Zhu X.-Q."/>
            <person name="Korhonen P.K."/>
            <person name="Cai H."/>
            <person name="Young N.D."/>
            <person name="Nejsum P."/>
            <person name="von Samson-Himmelstjerna G."/>
            <person name="Boag P.R."/>
            <person name="Tan P."/>
            <person name="Li Q."/>
            <person name="Min J."/>
            <person name="Yang Y."/>
            <person name="Wang X."/>
            <person name="Fang X."/>
            <person name="Hall R.S."/>
            <person name="Hofmann A."/>
            <person name="Sternberg P.W."/>
            <person name="Jex A.R."/>
            <person name="Gasser R.B."/>
        </authorList>
    </citation>
    <scope>NUCLEOTIDE SEQUENCE [LARGE SCALE GENOMIC DNA]</scope>
    <source>
        <strain evidence="1">PN_DK_2014</strain>
    </source>
</reference>
<sequence>MRKLIDHSTCNVHHTSVQVVCIDIRKKLTTTAVLAFLFVGQSTNTTDEASDLIAFAASTRKITYQSGHIANIYAASIYFEKTDAFNYIMNNFCSKIT</sequence>
<dbReference type="AlphaFoldDB" id="A0A0B2VSJ2"/>
<name>A0A0B2VSJ2_TOXCA</name>
<accession>A0A0B2VSJ2</accession>
<proteinExistence type="predicted"/>